<dbReference type="InterPro" id="IPR002938">
    <property type="entry name" value="FAD-bd"/>
</dbReference>
<dbReference type="GO" id="GO:0071949">
    <property type="term" value="F:FAD binding"/>
    <property type="evidence" value="ECO:0007669"/>
    <property type="project" value="InterPro"/>
</dbReference>
<dbReference type="AlphaFoldDB" id="A0A849I069"/>
<dbReference type="PANTHER" id="PTHR47469">
    <property type="entry name" value="MONOOXYGENASE-LIKE"/>
    <property type="match status" value="1"/>
</dbReference>
<reference evidence="3 4" key="1">
    <citation type="submission" date="2020-04" db="EMBL/GenBank/DDBJ databases">
        <title>Enterovirga sp. isolate from soil.</title>
        <authorList>
            <person name="Chea S."/>
            <person name="Kim D.-U."/>
        </authorList>
    </citation>
    <scope>NUCLEOTIDE SEQUENCE [LARGE SCALE GENOMIC DNA]</scope>
    <source>
        <strain evidence="3 4">DB1703</strain>
    </source>
</reference>
<evidence type="ECO:0000313" key="4">
    <source>
        <dbReference type="Proteomes" id="UP000564885"/>
    </source>
</evidence>
<evidence type="ECO:0000259" key="2">
    <source>
        <dbReference type="Pfam" id="PF22607"/>
    </source>
</evidence>
<sequence>MGSWRRALVIGGSVGGLFAAIRLLRDGWDVEVFERSPVELAARGAGIVVQPQVVAALRSLGLGLTRDLGVDVSRRQTLDRSGRVIAQALRPQVATSWNRLFDILRTGFPGGRYHLGRDLVGVEQDGSAVTARFADGGAATGDLLVGADGFRSSVRRTFAPQTRPLYAGYVAWRGLVEEEAFPPDLHRQMFGFFSFGLPPEEQILGYPVAGDGSADQAGRRRYNFVWYRPADELTELPRLLTDETGYRHEMSIPPPLIARAAIAEMRAHAEEVFPPQFCEIIRLTEQPFLQPIYDLESPHMAFGRVALIGDAAFVARPHVGAGTAKAADDAMRLADMLTAEGSIEAALARFEAERLQMGRRMVEQARRLGTYMKRDFVSEAERLRAERHRSPEAVMAETALLDFLGA</sequence>
<feature type="domain" description="2,6-dihydroxypyridine 3-monooxygenase substrate binding" evidence="2">
    <location>
        <begin position="166"/>
        <end position="294"/>
    </location>
</feature>
<gene>
    <name evidence="3" type="ORF">HJG44_00905</name>
</gene>
<feature type="domain" description="FAD-binding" evidence="1">
    <location>
        <begin position="299"/>
        <end position="365"/>
    </location>
</feature>
<dbReference type="Pfam" id="PF22607">
    <property type="entry name" value="FAD_binding-like"/>
    <property type="match status" value="1"/>
</dbReference>
<name>A0A849I069_9HYPH</name>
<comment type="caution">
    <text evidence="3">The sequence shown here is derived from an EMBL/GenBank/DDBJ whole genome shotgun (WGS) entry which is preliminary data.</text>
</comment>
<feature type="domain" description="FAD-binding" evidence="1">
    <location>
        <begin position="7"/>
        <end position="159"/>
    </location>
</feature>
<protein>
    <submittedName>
        <fullName evidence="3">FAD-dependent oxidoreductase</fullName>
    </submittedName>
</protein>
<dbReference type="SUPFAM" id="SSF51905">
    <property type="entry name" value="FAD/NAD(P)-binding domain"/>
    <property type="match status" value="1"/>
</dbReference>
<keyword evidence="4" id="KW-1185">Reference proteome</keyword>
<dbReference type="Pfam" id="PF01494">
    <property type="entry name" value="FAD_binding_3"/>
    <property type="match status" value="2"/>
</dbReference>
<dbReference type="EMBL" id="JABEPP010000001">
    <property type="protein sequence ID" value="NNM70954.1"/>
    <property type="molecule type" value="Genomic_DNA"/>
</dbReference>
<dbReference type="InterPro" id="IPR054707">
    <property type="entry name" value="DhpH_subs-bd"/>
</dbReference>
<dbReference type="InterPro" id="IPR053212">
    <property type="entry name" value="DHP_3-monooxygenase"/>
</dbReference>
<dbReference type="RefSeq" id="WP_171216469.1">
    <property type="nucleotide sequence ID" value="NZ_JABEPP010000001.1"/>
</dbReference>
<dbReference type="InterPro" id="IPR036188">
    <property type="entry name" value="FAD/NAD-bd_sf"/>
</dbReference>
<dbReference type="SUPFAM" id="SSF54373">
    <property type="entry name" value="FAD-linked reductases, C-terminal domain"/>
    <property type="match status" value="1"/>
</dbReference>
<dbReference type="PANTHER" id="PTHR47469:SF2">
    <property type="entry name" value="OS06G0597600 PROTEIN"/>
    <property type="match status" value="1"/>
</dbReference>
<accession>A0A849I069</accession>
<evidence type="ECO:0000313" key="3">
    <source>
        <dbReference type="EMBL" id="NNM70954.1"/>
    </source>
</evidence>
<organism evidence="3 4">
    <name type="scientific">Enterovirga aerilata</name>
    <dbReference type="NCBI Taxonomy" id="2730920"/>
    <lineage>
        <taxon>Bacteria</taxon>
        <taxon>Pseudomonadati</taxon>
        <taxon>Pseudomonadota</taxon>
        <taxon>Alphaproteobacteria</taxon>
        <taxon>Hyphomicrobiales</taxon>
        <taxon>Methylobacteriaceae</taxon>
        <taxon>Enterovirga</taxon>
    </lineage>
</organism>
<dbReference type="NCBIfam" id="NF005566">
    <property type="entry name" value="PRK07236.1"/>
    <property type="match status" value="1"/>
</dbReference>
<evidence type="ECO:0000259" key="1">
    <source>
        <dbReference type="Pfam" id="PF01494"/>
    </source>
</evidence>
<dbReference type="PRINTS" id="PR00420">
    <property type="entry name" value="RNGMNOXGNASE"/>
</dbReference>
<dbReference type="Proteomes" id="UP000564885">
    <property type="component" value="Unassembled WGS sequence"/>
</dbReference>
<proteinExistence type="predicted"/>
<dbReference type="Gene3D" id="3.50.50.60">
    <property type="entry name" value="FAD/NAD(P)-binding domain"/>
    <property type="match status" value="2"/>
</dbReference>